<dbReference type="Proteomes" id="UP000318538">
    <property type="component" value="Chromosome"/>
</dbReference>
<reference evidence="1 2" key="1">
    <citation type="submission" date="2019-02" db="EMBL/GenBank/DDBJ databases">
        <title>Deep-cultivation of Planctomycetes and their phenomic and genomic characterization uncovers novel biology.</title>
        <authorList>
            <person name="Wiegand S."/>
            <person name="Jogler M."/>
            <person name="Boedeker C."/>
            <person name="Pinto D."/>
            <person name="Vollmers J."/>
            <person name="Rivas-Marin E."/>
            <person name="Kohn T."/>
            <person name="Peeters S.H."/>
            <person name="Heuer A."/>
            <person name="Rast P."/>
            <person name="Oberbeckmann S."/>
            <person name="Bunk B."/>
            <person name="Jeske O."/>
            <person name="Meyerdierks A."/>
            <person name="Storesund J.E."/>
            <person name="Kallscheuer N."/>
            <person name="Luecker S."/>
            <person name="Lage O.M."/>
            <person name="Pohl T."/>
            <person name="Merkel B.J."/>
            <person name="Hornburger P."/>
            <person name="Mueller R.-W."/>
            <person name="Bruemmer F."/>
            <person name="Labrenz M."/>
            <person name="Spormann A.M."/>
            <person name="Op den Camp H."/>
            <person name="Overmann J."/>
            <person name="Amann R."/>
            <person name="Jetten M.S.M."/>
            <person name="Mascher T."/>
            <person name="Medema M.H."/>
            <person name="Devos D.P."/>
            <person name="Kaster A.-K."/>
            <person name="Ovreas L."/>
            <person name="Rohde M."/>
            <person name="Galperin M.Y."/>
            <person name="Jogler C."/>
        </authorList>
    </citation>
    <scope>NUCLEOTIDE SEQUENCE [LARGE SCALE GENOMIC DNA]</scope>
    <source>
        <strain evidence="1 2">K22_7</strain>
    </source>
</reference>
<evidence type="ECO:0000313" key="2">
    <source>
        <dbReference type="Proteomes" id="UP000318538"/>
    </source>
</evidence>
<proteinExistence type="predicted"/>
<evidence type="ECO:0000313" key="1">
    <source>
        <dbReference type="EMBL" id="QDT04727.1"/>
    </source>
</evidence>
<organism evidence="1 2">
    <name type="scientific">Rubripirellula lacrimiformis</name>
    <dbReference type="NCBI Taxonomy" id="1930273"/>
    <lineage>
        <taxon>Bacteria</taxon>
        <taxon>Pseudomonadati</taxon>
        <taxon>Planctomycetota</taxon>
        <taxon>Planctomycetia</taxon>
        <taxon>Pirellulales</taxon>
        <taxon>Pirellulaceae</taxon>
        <taxon>Rubripirellula</taxon>
    </lineage>
</organism>
<name>A0A517NC69_9BACT</name>
<dbReference type="AlphaFoldDB" id="A0A517NC69"/>
<sequence>MMAMMPRRQFSLAALLLVTAVTAILFAAGSRHARRRAATIATYDAQKIATDQAIESFAETLISEGWAVTNSSVRQGGSGEWRTRAMLSCTQPGQPSVLCNASVMGFVSHDDADRPDWLHILPMRLSSHRGKLDDRFIAVLVSTLEKHQWQYTVQSSE</sequence>
<accession>A0A517NC69</accession>
<dbReference type="EMBL" id="CP036525">
    <property type="protein sequence ID" value="QDT04727.1"/>
    <property type="molecule type" value="Genomic_DNA"/>
</dbReference>
<gene>
    <name evidence="1" type="ORF">K227x_31220</name>
</gene>
<keyword evidence="2" id="KW-1185">Reference proteome</keyword>
<dbReference type="KEGG" id="rlc:K227x_31220"/>
<protein>
    <submittedName>
        <fullName evidence="1">Uncharacterized protein</fullName>
    </submittedName>
</protein>